<proteinExistence type="predicted"/>
<dbReference type="Gene3D" id="2.60.120.280">
    <property type="entry name" value="Regulatory protein AraC"/>
    <property type="match status" value="1"/>
</dbReference>
<reference evidence="5" key="1">
    <citation type="submission" date="2020-10" db="EMBL/GenBank/DDBJ databases">
        <authorList>
            <person name="Gilroy R."/>
        </authorList>
    </citation>
    <scope>NUCLEOTIDE SEQUENCE</scope>
    <source>
        <strain evidence="5">ChiSjej5B23-6657</strain>
    </source>
</reference>
<keyword evidence="3" id="KW-0804">Transcription</keyword>
<reference evidence="5" key="2">
    <citation type="journal article" date="2021" name="PeerJ">
        <title>Extensive microbial diversity within the chicken gut microbiome revealed by metagenomics and culture.</title>
        <authorList>
            <person name="Gilroy R."/>
            <person name="Ravi A."/>
            <person name="Getino M."/>
            <person name="Pursley I."/>
            <person name="Horton D.L."/>
            <person name="Alikhan N.F."/>
            <person name="Baker D."/>
            <person name="Gharbi K."/>
            <person name="Hall N."/>
            <person name="Watson M."/>
            <person name="Adriaenssens E.M."/>
            <person name="Foster-Nyarko E."/>
            <person name="Jarju S."/>
            <person name="Secka A."/>
            <person name="Antonio M."/>
            <person name="Oren A."/>
            <person name="Chaudhuri R.R."/>
            <person name="La Ragione R."/>
            <person name="Hildebrand F."/>
            <person name="Pallen M.J."/>
        </authorList>
    </citation>
    <scope>NUCLEOTIDE SEQUENCE</scope>
    <source>
        <strain evidence="5">ChiSjej5B23-6657</strain>
    </source>
</reference>
<dbReference type="PROSITE" id="PS01124">
    <property type="entry name" value="HTH_ARAC_FAMILY_2"/>
    <property type="match status" value="1"/>
</dbReference>
<dbReference type="InterPro" id="IPR009057">
    <property type="entry name" value="Homeodomain-like_sf"/>
</dbReference>
<evidence type="ECO:0000313" key="5">
    <source>
        <dbReference type="EMBL" id="HIR69740.1"/>
    </source>
</evidence>
<dbReference type="InterPro" id="IPR018060">
    <property type="entry name" value="HTH_AraC"/>
</dbReference>
<dbReference type="GO" id="GO:0043565">
    <property type="term" value="F:sequence-specific DNA binding"/>
    <property type="evidence" value="ECO:0007669"/>
    <property type="project" value="InterPro"/>
</dbReference>
<dbReference type="PANTHER" id="PTHR43280">
    <property type="entry name" value="ARAC-FAMILY TRANSCRIPTIONAL REGULATOR"/>
    <property type="match status" value="1"/>
</dbReference>
<keyword evidence="1" id="KW-0805">Transcription regulation</keyword>
<dbReference type="InterPro" id="IPR003313">
    <property type="entry name" value="AraC-bd"/>
</dbReference>
<dbReference type="GO" id="GO:0003700">
    <property type="term" value="F:DNA-binding transcription factor activity"/>
    <property type="evidence" value="ECO:0007669"/>
    <property type="project" value="InterPro"/>
</dbReference>
<evidence type="ECO:0000313" key="6">
    <source>
        <dbReference type="Proteomes" id="UP000823912"/>
    </source>
</evidence>
<protein>
    <submittedName>
        <fullName evidence="5">AraC family transcriptional regulator</fullName>
    </submittedName>
</protein>
<dbReference type="InterPro" id="IPR037923">
    <property type="entry name" value="HTH-like"/>
</dbReference>
<dbReference type="SUPFAM" id="SSF46689">
    <property type="entry name" value="Homeodomain-like"/>
    <property type="match status" value="1"/>
</dbReference>
<dbReference type="EMBL" id="DVHM01000007">
    <property type="protein sequence ID" value="HIR69740.1"/>
    <property type="molecule type" value="Genomic_DNA"/>
</dbReference>
<dbReference type="AlphaFoldDB" id="A0A9D1J9S8"/>
<evidence type="ECO:0000256" key="2">
    <source>
        <dbReference type="ARBA" id="ARBA00023125"/>
    </source>
</evidence>
<dbReference type="SUPFAM" id="SSF51215">
    <property type="entry name" value="Regulatory protein AraC"/>
    <property type="match status" value="1"/>
</dbReference>
<evidence type="ECO:0000259" key="4">
    <source>
        <dbReference type="PROSITE" id="PS01124"/>
    </source>
</evidence>
<sequence length="281" mass="32868">MICYCVYGDKVKLDESEEEFKRWYSKYHLLRMMTDTAAYSLEPLRTDYVIINDAPEDVMENCIYPLILCGSIMSSTHFTERKNCTMYQFVYTFYGKGRLRYEHHTYSLKPGTIFLIDCNRPHYFHADSPDGWGYEYIHFLGGNAAFLYEQATRNGYCYVGMEKSRTYRIFQKIKECSMDPTESYDLIAHGLLTELLISLVSPFGQGEAEKIPGWQSKAEAFIIKNFNRDLTVEQLADRVHLSPGYFSHKFKESMGIPPIEYQYQLRITRARELLTTTDMPV</sequence>
<comment type="caution">
    <text evidence="5">The sequence shown here is derived from an EMBL/GenBank/DDBJ whole genome shotgun (WGS) entry which is preliminary data.</text>
</comment>
<evidence type="ECO:0000256" key="1">
    <source>
        <dbReference type="ARBA" id="ARBA00023015"/>
    </source>
</evidence>
<organism evidence="5 6">
    <name type="scientific">Candidatus Pullilachnospira gallistercoris</name>
    <dbReference type="NCBI Taxonomy" id="2840911"/>
    <lineage>
        <taxon>Bacteria</taxon>
        <taxon>Bacillati</taxon>
        <taxon>Bacillota</taxon>
        <taxon>Clostridia</taxon>
        <taxon>Lachnospirales</taxon>
        <taxon>Lachnospiraceae</taxon>
        <taxon>Lachnospiraceae incertae sedis</taxon>
        <taxon>Candidatus Pullilachnospira</taxon>
    </lineage>
</organism>
<gene>
    <name evidence="5" type="ORF">IAA55_00480</name>
</gene>
<name>A0A9D1J9S8_9FIRM</name>
<dbReference type="Pfam" id="PF12833">
    <property type="entry name" value="HTH_18"/>
    <property type="match status" value="1"/>
</dbReference>
<keyword evidence="2" id="KW-0238">DNA-binding</keyword>
<dbReference type="Gene3D" id="1.10.10.60">
    <property type="entry name" value="Homeodomain-like"/>
    <property type="match status" value="1"/>
</dbReference>
<feature type="domain" description="HTH araC/xylS-type" evidence="4">
    <location>
        <begin position="216"/>
        <end position="281"/>
    </location>
</feature>
<dbReference type="SMART" id="SM00342">
    <property type="entry name" value="HTH_ARAC"/>
    <property type="match status" value="1"/>
</dbReference>
<accession>A0A9D1J9S8</accession>
<evidence type="ECO:0000256" key="3">
    <source>
        <dbReference type="ARBA" id="ARBA00023163"/>
    </source>
</evidence>
<dbReference type="Pfam" id="PF02311">
    <property type="entry name" value="AraC_binding"/>
    <property type="match status" value="1"/>
</dbReference>
<dbReference type="PANTHER" id="PTHR43280:SF2">
    <property type="entry name" value="HTH-TYPE TRANSCRIPTIONAL REGULATOR EXSA"/>
    <property type="match status" value="1"/>
</dbReference>
<dbReference type="Proteomes" id="UP000823912">
    <property type="component" value="Unassembled WGS sequence"/>
</dbReference>